<dbReference type="OrthoDB" id="3046728at2759"/>
<evidence type="ECO:0000313" key="3">
    <source>
        <dbReference type="Proteomes" id="UP000284842"/>
    </source>
</evidence>
<evidence type="ECO:0000313" key="2">
    <source>
        <dbReference type="EMBL" id="PPR02908.1"/>
    </source>
</evidence>
<dbReference type="InParanoid" id="A0A409YIU7"/>
<protein>
    <submittedName>
        <fullName evidence="2">Uncharacterized protein</fullName>
    </submittedName>
</protein>
<comment type="caution">
    <text evidence="2">The sequence shown here is derived from an EMBL/GenBank/DDBJ whole genome shotgun (WGS) entry which is preliminary data.</text>
</comment>
<gene>
    <name evidence="2" type="ORF">CVT24_012214</name>
</gene>
<organism evidence="2 3">
    <name type="scientific">Panaeolus cyanescens</name>
    <dbReference type="NCBI Taxonomy" id="181874"/>
    <lineage>
        <taxon>Eukaryota</taxon>
        <taxon>Fungi</taxon>
        <taxon>Dikarya</taxon>
        <taxon>Basidiomycota</taxon>
        <taxon>Agaricomycotina</taxon>
        <taxon>Agaricomycetes</taxon>
        <taxon>Agaricomycetidae</taxon>
        <taxon>Agaricales</taxon>
        <taxon>Agaricineae</taxon>
        <taxon>Galeropsidaceae</taxon>
        <taxon>Panaeolus</taxon>
    </lineage>
</organism>
<accession>A0A409YIU7</accession>
<reference evidence="2 3" key="1">
    <citation type="journal article" date="2018" name="Evol. Lett.">
        <title>Horizontal gene cluster transfer increased hallucinogenic mushroom diversity.</title>
        <authorList>
            <person name="Reynolds H.T."/>
            <person name="Vijayakumar V."/>
            <person name="Gluck-Thaler E."/>
            <person name="Korotkin H.B."/>
            <person name="Matheny P.B."/>
            <person name="Slot J.C."/>
        </authorList>
    </citation>
    <scope>NUCLEOTIDE SEQUENCE [LARGE SCALE GENOMIC DNA]</scope>
    <source>
        <strain evidence="2 3">2629</strain>
    </source>
</reference>
<dbReference type="Proteomes" id="UP000284842">
    <property type="component" value="Unassembled WGS sequence"/>
</dbReference>
<sequence>MKLLFIAVLASVTTLLPVGRARSLPTLYDANRDAGFFEPLDTTTLYHDVYGYHLERNIAAVSTVNGGSLTRYVVEDKYSGVQTGDPRDRDSPPPNSLLLPETVTRIYTMDEGASTLHVSVPPSLITIAAIPLRIPGLVRDCSLDVEKMEGECVEEHQLPMITIFTEPTPTTKFLDSSEIARLMSRRWKGNVLKNINFL</sequence>
<feature type="chain" id="PRO_5019520572" evidence="1">
    <location>
        <begin position="22"/>
        <end position="198"/>
    </location>
</feature>
<evidence type="ECO:0000256" key="1">
    <source>
        <dbReference type="SAM" id="SignalP"/>
    </source>
</evidence>
<dbReference type="AlphaFoldDB" id="A0A409YIU7"/>
<keyword evidence="3" id="KW-1185">Reference proteome</keyword>
<feature type="signal peptide" evidence="1">
    <location>
        <begin position="1"/>
        <end position="21"/>
    </location>
</feature>
<name>A0A409YIU7_9AGAR</name>
<dbReference type="EMBL" id="NHTK01001129">
    <property type="protein sequence ID" value="PPR02908.1"/>
    <property type="molecule type" value="Genomic_DNA"/>
</dbReference>
<proteinExistence type="predicted"/>
<keyword evidence="1" id="KW-0732">Signal</keyword>